<evidence type="ECO:0000313" key="1">
    <source>
        <dbReference type="EMBL" id="GBM96591.1"/>
    </source>
</evidence>
<evidence type="ECO:0000313" key="2">
    <source>
        <dbReference type="Proteomes" id="UP000499080"/>
    </source>
</evidence>
<gene>
    <name evidence="1" type="ORF">AVEN_111415_1</name>
</gene>
<reference evidence="1 2" key="1">
    <citation type="journal article" date="2019" name="Sci. Rep.">
        <title>Orb-weaving spider Araneus ventricosus genome elucidates the spidroin gene catalogue.</title>
        <authorList>
            <person name="Kono N."/>
            <person name="Nakamura H."/>
            <person name="Ohtoshi R."/>
            <person name="Moran D.A.P."/>
            <person name="Shinohara A."/>
            <person name="Yoshida Y."/>
            <person name="Fujiwara M."/>
            <person name="Mori M."/>
            <person name="Tomita M."/>
            <person name="Arakawa K."/>
        </authorList>
    </citation>
    <scope>NUCLEOTIDE SEQUENCE [LARGE SCALE GENOMIC DNA]</scope>
</reference>
<comment type="caution">
    <text evidence="1">The sequence shown here is derived from an EMBL/GenBank/DDBJ whole genome shotgun (WGS) entry which is preliminary data.</text>
</comment>
<accession>A0A4Y2K2J0</accession>
<sequence>MNDLYEPIKNTSCHWYEISIVFETESRMLLDSERPQLQISSKSVRRGHGGLVVRSRIQSQSVPDSIPDPTEDPHYMWLCTR</sequence>
<protein>
    <submittedName>
        <fullName evidence="1">Uncharacterized protein</fullName>
    </submittedName>
</protein>
<organism evidence="1 2">
    <name type="scientific">Araneus ventricosus</name>
    <name type="common">Orbweaver spider</name>
    <name type="synonym">Epeira ventricosa</name>
    <dbReference type="NCBI Taxonomy" id="182803"/>
    <lineage>
        <taxon>Eukaryota</taxon>
        <taxon>Metazoa</taxon>
        <taxon>Ecdysozoa</taxon>
        <taxon>Arthropoda</taxon>
        <taxon>Chelicerata</taxon>
        <taxon>Arachnida</taxon>
        <taxon>Araneae</taxon>
        <taxon>Araneomorphae</taxon>
        <taxon>Entelegynae</taxon>
        <taxon>Araneoidea</taxon>
        <taxon>Araneidae</taxon>
        <taxon>Araneus</taxon>
    </lineage>
</organism>
<dbReference type="AlphaFoldDB" id="A0A4Y2K2J0"/>
<keyword evidence="2" id="KW-1185">Reference proteome</keyword>
<proteinExistence type="predicted"/>
<name>A0A4Y2K2J0_ARAVE</name>
<dbReference type="Proteomes" id="UP000499080">
    <property type="component" value="Unassembled WGS sequence"/>
</dbReference>
<dbReference type="EMBL" id="BGPR01004157">
    <property type="protein sequence ID" value="GBM96591.1"/>
    <property type="molecule type" value="Genomic_DNA"/>
</dbReference>